<evidence type="ECO:0000256" key="15">
    <source>
        <dbReference type="SAM" id="MobiDB-lite"/>
    </source>
</evidence>
<dbReference type="InterPro" id="IPR014710">
    <property type="entry name" value="RmlC-like_jellyroll"/>
</dbReference>
<proteinExistence type="inferred from homology"/>
<dbReference type="GO" id="GO:0030553">
    <property type="term" value="F:cGMP binding"/>
    <property type="evidence" value="ECO:0007669"/>
    <property type="project" value="UniProtKB-KW"/>
</dbReference>
<dbReference type="GO" id="GO:0005524">
    <property type="term" value="F:ATP binding"/>
    <property type="evidence" value="ECO:0007669"/>
    <property type="project" value="UniProtKB-UniRule"/>
</dbReference>
<evidence type="ECO:0000256" key="3">
    <source>
        <dbReference type="ARBA" id="ARBA00022535"/>
    </source>
</evidence>
<dbReference type="GO" id="GO:0004692">
    <property type="term" value="F:cGMP-dependent protein kinase activity"/>
    <property type="evidence" value="ECO:0007669"/>
    <property type="project" value="UniProtKB-EC"/>
</dbReference>
<evidence type="ECO:0000313" key="19">
    <source>
        <dbReference type="EMBL" id="CAD7571683.1"/>
    </source>
</evidence>
<dbReference type="PRINTS" id="PR00103">
    <property type="entry name" value="CAMPKINASE"/>
</dbReference>
<dbReference type="InterPro" id="IPR000961">
    <property type="entry name" value="AGC-kinase_C"/>
</dbReference>
<reference evidence="19" key="1">
    <citation type="submission" date="2020-11" db="EMBL/GenBank/DDBJ databases">
        <authorList>
            <person name="Tran Van P."/>
        </authorList>
    </citation>
    <scope>NUCLEOTIDE SEQUENCE</scope>
</reference>
<feature type="domain" description="Cyclic nucleotide-binding" evidence="17">
    <location>
        <begin position="418"/>
        <end position="499"/>
    </location>
</feature>
<evidence type="ECO:0000259" key="16">
    <source>
        <dbReference type="PROSITE" id="PS50011"/>
    </source>
</evidence>
<evidence type="ECO:0000256" key="14">
    <source>
        <dbReference type="PROSITE-ProRule" id="PRU10141"/>
    </source>
</evidence>
<name>A0A7R9P6L8_TIMCA</name>
<keyword evidence="4" id="KW-0597">Phosphoprotein</keyword>
<dbReference type="PROSITE" id="PS51285">
    <property type="entry name" value="AGC_KINASE_CTER"/>
    <property type="match status" value="1"/>
</dbReference>
<comment type="similarity">
    <text evidence="1">Belongs to the protein kinase superfamily. AGC Ser/Thr protein kinase family. cGMP subfamily.</text>
</comment>
<dbReference type="SUPFAM" id="SSF56112">
    <property type="entry name" value="Protein kinase-like (PK-like)"/>
    <property type="match status" value="1"/>
</dbReference>
<evidence type="ECO:0000256" key="11">
    <source>
        <dbReference type="ARBA" id="ARBA00047462"/>
    </source>
</evidence>
<feature type="domain" description="AGC-kinase C-terminal" evidence="18">
    <location>
        <begin position="953"/>
        <end position="1003"/>
    </location>
</feature>
<keyword evidence="2" id="KW-0723">Serine/threonine-protein kinase</keyword>
<evidence type="ECO:0000256" key="4">
    <source>
        <dbReference type="ARBA" id="ARBA00022553"/>
    </source>
</evidence>
<dbReference type="EMBL" id="OE180647">
    <property type="protein sequence ID" value="CAD7571683.1"/>
    <property type="molecule type" value="Genomic_DNA"/>
</dbReference>
<dbReference type="CDD" id="cd05572">
    <property type="entry name" value="STKc_cGK"/>
    <property type="match status" value="1"/>
</dbReference>
<dbReference type="PROSITE" id="PS00107">
    <property type="entry name" value="PROTEIN_KINASE_ATP"/>
    <property type="match status" value="1"/>
</dbReference>
<dbReference type="FunFam" id="1.10.510.10:FF:000024">
    <property type="entry name" value="Probable serine/threonine-protein kinase cot-1"/>
    <property type="match status" value="1"/>
</dbReference>
<evidence type="ECO:0000259" key="17">
    <source>
        <dbReference type="PROSITE" id="PS50042"/>
    </source>
</evidence>
<dbReference type="CDD" id="cd00038">
    <property type="entry name" value="CAP_ED"/>
    <property type="match status" value="2"/>
</dbReference>
<evidence type="ECO:0000256" key="12">
    <source>
        <dbReference type="ARBA" id="ARBA00047899"/>
    </source>
</evidence>
<dbReference type="GO" id="GO:0007010">
    <property type="term" value="P:cytoskeleton organization"/>
    <property type="evidence" value="ECO:0007669"/>
    <property type="project" value="UniProtKB-ARBA"/>
</dbReference>
<evidence type="ECO:0000256" key="7">
    <source>
        <dbReference type="ARBA" id="ARBA00022777"/>
    </source>
</evidence>
<dbReference type="InterPro" id="IPR000595">
    <property type="entry name" value="cNMP-bd_dom"/>
</dbReference>
<dbReference type="Pfam" id="PF00027">
    <property type="entry name" value="cNMP_binding"/>
    <property type="match status" value="2"/>
</dbReference>
<keyword evidence="8 14" id="KW-0067">ATP-binding</keyword>
<dbReference type="PANTHER" id="PTHR24353:SF144">
    <property type="match status" value="1"/>
</dbReference>
<accession>A0A7R9P6L8</accession>
<evidence type="ECO:0000259" key="18">
    <source>
        <dbReference type="PROSITE" id="PS51285"/>
    </source>
</evidence>
<comment type="catalytic activity">
    <reaction evidence="13">
        <text>L-seryl-[protein] + ATP = O-phospho-L-seryl-[protein] + ADP + H(+)</text>
        <dbReference type="Rhea" id="RHEA:17989"/>
        <dbReference type="Rhea" id="RHEA-COMP:9863"/>
        <dbReference type="Rhea" id="RHEA-COMP:11604"/>
        <dbReference type="ChEBI" id="CHEBI:15378"/>
        <dbReference type="ChEBI" id="CHEBI:29999"/>
        <dbReference type="ChEBI" id="CHEBI:30616"/>
        <dbReference type="ChEBI" id="CHEBI:83421"/>
        <dbReference type="ChEBI" id="CHEBI:456216"/>
        <dbReference type="EC" id="2.7.11.1"/>
    </reaction>
</comment>
<dbReference type="Gene3D" id="3.30.200.20">
    <property type="entry name" value="Phosphorylase Kinase, domain 1"/>
    <property type="match status" value="2"/>
</dbReference>
<protein>
    <submittedName>
        <fullName evidence="19">(California timema) hypothetical protein</fullName>
    </submittedName>
</protein>
<dbReference type="InterPro" id="IPR035014">
    <property type="entry name" value="STKc_cGK"/>
</dbReference>
<gene>
    <name evidence="19" type="ORF">TCMB3V08_LOCUS4352</name>
</gene>
<evidence type="ECO:0000256" key="2">
    <source>
        <dbReference type="ARBA" id="ARBA00022527"/>
    </source>
</evidence>
<evidence type="ECO:0000256" key="10">
    <source>
        <dbReference type="ARBA" id="ARBA00047298"/>
    </source>
</evidence>
<dbReference type="PROSITE" id="PS00108">
    <property type="entry name" value="PROTEIN_KINASE_ST"/>
    <property type="match status" value="1"/>
</dbReference>
<dbReference type="InterPro" id="IPR018490">
    <property type="entry name" value="cNMP-bd_dom_sf"/>
</dbReference>
<dbReference type="PANTHER" id="PTHR24353">
    <property type="entry name" value="CYCLIC NUCLEOTIDE-DEPENDENT PROTEIN KINASE"/>
    <property type="match status" value="1"/>
</dbReference>
<keyword evidence="3" id="KW-0140">cGMP</keyword>
<dbReference type="InterPro" id="IPR008271">
    <property type="entry name" value="Ser/Thr_kinase_AS"/>
</dbReference>
<dbReference type="PROSITE" id="PS50042">
    <property type="entry name" value="CNMP_BINDING_3"/>
    <property type="match status" value="2"/>
</dbReference>
<comment type="catalytic activity">
    <reaction evidence="12">
        <text>L-threonyl-[protein] + ATP = O-phospho-L-threonyl-[protein] + ADP + H(+)</text>
        <dbReference type="Rhea" id="RHEA:46608"/>
        <dbReference type="Rhea" id="RHEA-COMP:11060"/>
        <dbReference type="Rhea" id="RHEA-COMP:11605"/>
        <dbReference type="ChEBI" id="CHEBI:15378"/>
        <dbReference type="ChEBI" id="CHEBI:30013"/>
        <dbReference type="ChEBI" id="CHEBI:30616"/>
        <dbReference type="ChEBI" id="CHEBI:61977"/>
        <dbReference type="ChEBI" id="CHEBI:456216"/>
        <dbReference type="EC" id="2.7.11.1"/>
    </reaction>
</comment>
<dbReference type="SMART" id="SM00100">
    <property type="entry name" value="cNMP"/>
    <property type="match status" value="2"/>
</dbReference>
<dbReference type="SMART" id="SM00220">
    <property type="entry name" value="S_TKc"/>
    <property type="match status" value="1"/>
</dbReference>
<dbReference type="InterPro" id="IPR017441">
    <property type="entry name" value="Protein_kinase_ATP_BS"/>
</dbReference>
<dbReference type="Gene3D" id="1.10.510.10">
    <property type="entry name" value="Transferase(Phosphotransferase) domain 1"/>
    <property type="match status" value="1"/>
</dbReference>
<sequence length="1003" mass="111574">MSKLPPTRTRSALDPPLFDHLHRLSNLGLDGPRHLGVVLHITQDDGRDLPLVFVGGVGVDVGPCDQAHVSTACSGLYRLRTVGLPLVRVSFGTVSFPPIVLAGAFTILPSLRAVSPEKGLQFFLAISGTHTSGSWGRGGTRLAYISIAANALLGASTYQRAEAQRCNTRCPSGSVSDTHTSSGWRGPTDFNLAICTPFPGSCGGHVLALERAGSLLAPRRASPFWWQPPVARSPPVVGGARWLRQVGRLFRPPPNGTLTSGSWRVPAGFTSLLVLAPISPVTSALLALERANSSPEGNSHLLRPTALSTPGVVMAPLAWPRLQVCCPSRWQLLEPLATRHERLPDRRSLQSQQTETFGAPPAKMGCTSLPLTADPPTLTANLFLLGAGRFPGPVLFITSTGGLVPTPTPTPFFIFTIGDHLYVSAEGQFEVHKQGNVLGSFGSGRVFGELALLYKVKRNASIRATTQAKVWVLNREVFKQVIISSSIQETKEKIKYLRSVPLPILKQLSDDNLAEMANFLVVKLYATGTKIVEQDENGDEFFIISGGSVRITKRVPGSLEQEDCGVLVRGDYFGEQALVHQVPRQATITALAPGVECLVLERGPFEKCFGGIQELKEKKYPSLPSHQPKQMYLDVSLKDLLYVATLGVGGFGRVKLVQHRTNKKLTFAIKCLKKQYVVEQQQVQHAYNEKLAMLECAECPFIVRHLLWKLNCKPDEWRNMKNTTFKCSDFVRPRLYRTYKDSKYVYYLMEPCLGGDLFTTLQRYKKFQEETVRFVVGCAVEALQFLHHRGFIYRDLKPENLLLDSTGYVKLVGIRVYWDSGIDNIYQTLQLQTDFGFAKRIGTSGKTWTFAGTPDYTAPEVVLNTRGYDRAVDYWGLGILIYELLNGSPPFRASDPSKTYKLIMQGFQTSRFPKEISKDAKDLIKRLCNLISTERLGYQRNGIQDIRDHRWFKKFDWESLKKKRLPTPLLPQVTSNTDTQNFDPYVEDKVEPPEENSGWDKDF</sequence>
<feature type="region of interest" description="Disordered" evidence="15">
    <location>
        <begin position="969"/>
        <end position="1003"/>
    </location>
</feature>
<evidence type="ECO:0000256" key="5">
    <source>
        <dbReference type="ARBA" id="ARBA00022679"/>
    </source>
</evidence>
<evidence type="ECO:0000256" key="13">
    <source>
        <dbReference type="ARBA" id="ARBA00048679"/>
    </source>
</evidence>
<dbReference type="SMART" id="SM00133">
    <property type="entry name" value="S_TK_X"/>
    <property type="match status" value="1"/>
</dbReference>
<keyword evidence="6 14" id="KW-0547">Nucleotide-binding</keyword>
<keyword evidence="7" id="KW-0418">Kinase</keyword>
<evidence type="ECO:0000256" key="1">
    <source>
        <dbReference type="ARBA" id="ARBA00006352"/>
    </source>
</evidence>
<dbReference type="InterPro" id="IPR018488">
    <property type="entry name" value="cNMP-bd_CS"/>
</dbReference>
<feature type="compositionally biased region" description="Polar residues" evidence="15">
    <location>
        <begin position="972"/>
        <end position="982"/>
    </location>
</feature>
<organism evidence="19">
    <name type="scientific">Timema californicum</name>
    <name type="common">California timema</name>
    <name type="synonym">Walking stick</name>
    <dbReference type="NCBI Taxonomy" id="61474"/>
    <lineage>
        <taxon>Eukaryota</taxon>
        <taxon>Metazoa</taxon>
        <taxon>Ecdysozoa</taxon>
        <taxon>Arthropoda</taxon>
        <taxon>Hexapoda</taxon>
        <taxon>Insecta</taxon>
        <taxon>Pterygota</taxon>
        <taxon>Neoptera</taxon>
        <taxon>Polyneoptera</taxon>
        <taxon>Phasmatodea</taxon>
        <taxon>Timematodea</taxon>
        <taxon>Timematoidea</taxon>
        <taxon>Timematidae</taxon>
        <taxon>Timema</taxon>
    </lineage>
</organism>
<feature type="binding site" evidence="14">
    <location>
        <position position="670"/>
    </location>
    <ligand>
        <name>ATP</name>
        <dbReference type="ChEBI" id="CHEBI:30616"/>
    </ligand>
</feature>
<dbReference type="Pfam" id="PF00069">
    <property type="entry name" value="Pkinase"/>
    <property type="match status" value="1"/>
</dbReference>
<feature type="domain" description="Protein kinase" evidence="16">
    <location>
        <begin position="640"/>
        <end position="952"/>
    </location>
</feature>
<feature type="domain" description="Cyclic nucleotide-binding" evidence="17">
    <location>
        <begin position="504"/>
        <end position="626"/>
    </location>
</feature>
<dbReference type="InterPro" id="IPR011009">
    <property type="entry name" value="Kinase-like_dom_sf"/>
</dbReference>
<dbReference type="Gene3D" id="2.60.120.10">
    <property type="entry name" value="Jelly Rolls"/>
    <property type="match status" value="2"/>
</dbReference>
<dbReference type="SUPFAM" id="SSF51206">
    <property type="entry name" value="cAMP-binding domain-like"/>
    <property type="match status" value="2"/>
</dbReference>
<dbReference type="AlphaFoldDB" id="A0A7R9P6L8"/>
<dbReference type="InterPro" id="IPR000719">
    <property type="entry name" value="Prot_kinase_dom"/>
</dbReference>
<dbReference type="PROSITE" id="PS50011">
    <property type="entry name" value="PROTEIN_KINASE_DOM"/>
    <property type="match status" value="1"/>
</dbReference>
<evidence type="ECO:0000256" key="8">
    <source>
        <dbReference type="ARBA" id="ARBA00022840"/>
    </source>
</evidence>
<comment type="catalytic activity">
    <reaction evidence="10">
        <text>L-threonyl-[protein] + ATP = O-phospho-L-threonyl-[protein] + ADP + H(+)</text>
        <dbReference type="Rhea" id="RHEA:46608"/>
        <dbReference type="Rhea" id="RHEA-COMP:11060"/>
        <dbReference type="Rhea" id="RHEA-COMP:11605"/>
        <dbReference type="ChEBI" id="CHEBI:15378"/>
        <dbReference type="ChEBI" id="CHEBI:30013"/>
        <dbReference type="ChEBI" id="CHEBI:30616"/>
        <dbReference type="ChEBI" id="CHEBI:61977"/>
        <dbReference type="ChEBI" id="CHEBI:456216"/>
        <dbReference type="EC" id="2.7.11.12"/>
    </reaction>
</comment>
<feature type="compositionally biased region" description="Basic and acidic residues" evidence="15">
    <location>
        <begin position="986"/>
        <end position="1003"/>
    </location>
</feature>
<evidence type="ECO:0000256" key="6">
    <source>
        <dbReference type="ARBA" id="ARBA00022741"/>
    </source>
</evidence>
<evidence type="ECO:0000256" key="9">
    <source>
        <dbReference type="ARBA" id="ARBA00022992"/>
    </source>
</evidence>
<keyword evidence="5" id="KW-0808">Transferase</keyword>
<comment type="catalytic activity">
    <reaction evidence="11">
        <text>L-seryl-[protein] + ATP = O-phospho-L-seryl-[protein] + ADP + H(+)</text>
        <dbReference type="Rhea" id="RHEA:17989"/>
        <dbReference type="Rhea" id="RHEA-COMP:9863"/>
        <dbReference type="Rhea" id="RHEA-COMP:11604"/>
        <dbReference type="ChEBI" id="CHEBI:15378"/>
        <dbReference type="ChEBI" id="CHEBI:29999"/>
        <dbReference type="ChEBI" id="CHEBI:30616"/>
        <dbReference type="ChEBI" id="CHEBI:83421"/>
        <dbReference type="ChEBI" id="CHEBI:456216"/>
        <dbReference type="EC" id="2.7.11.12"/>
    </reaction>
</comment>
<dbReference type="PROSITE" id="PS00889">
    <property type="entry name" value="CNMP_BINDING_2"/>
    <property type="match status" value="1"/>
</dbReference>
<keyword evidence="9" id="KW-0142">cGMP-binding</keyword>